<dbReference type="RefSeq" id="WP_099018532.1">
    <property type="nucleotide sequence ID" value="NZ_NIHB01000001.1"/>
</dbReference>
<dbReference type="AlphaFoldDB" id="A0A4V3DI49"/>
<feature type="signal peptide" evidence="1">
    <location>
        <begin position="1"/>
        <end position="18"/>
    </location>
</feature>
<dbReference type="OrthoDB" id="7066747at2"/>
<organism evidence="2 3">
    <name type="scientific">Marinicella litoralis</name>
    <dbReference type="NCBI Taxonomy" id="644220"/>
    <lineage>
        <taxon>Bacteria</taxon>
        <taxon>Pseudomonadati</taxon>
        <taxon>Pseudomonadota</taxon>
        <taxon>Gammaproteobacteria</taxon>
        <taxon>Lysobacterales</taxon>
        <taxon>Marinicellaceae</taxon>
        <taxon>Marinicella</taxon>
    </lineage>
</organism>
<dbReference type="Proteomes" id="UP000295724">
    <property type="component" value="Unassembled WGS sequence"/>
</dbReference>
<reference evidence="2 3" key="1">
    <citation type="submission" date="2019-03" db="EMBL/GenBank/DDBJ databases">
        <title>Genomic Encyclopedia of Type Strains, Phase IV (KMG-IV): sequencing the most valuable type-strain genomes for metagenomic binning, comparative biology and taxonomic classification.</title>
        <authorList>
            <person name="Goeker M."/>
        </authorList>
    </citation>
    <scope>NUCLEOTIDE SEQUENCE [LARGE SCALE GENOMIC DNA]</scope>
    <source>
        <strain evidence="2 3">DSM 25488</strain>
    </source>
</reference>
<name>A0A4V3DI49_9GAMM</name>
<evidence type="ECO:0000313" key="3">
    <source>
        <dbReference type="Proteomes" id="UP000295724"/>
    </source>
</evidence>
<proteinExistence type="predicted"/>
<feature type="chain" id="PRO_5020297429" evidence="1">
    <location>
        <begin position="19"/>
        <end position="164"/>
    </location>
</feature>
<keyword evidence="3" id="KW-1185">Reference proteome</keyword>
<dbReference type="EMBL" id="SNZB01000003">
    <property type="protein sequence ID" value="TDR20701.1"/>
    <property type="molecule type" value="Genomic_DNA"/>
</dbReference>
<sequence length="164" mass="18551">MRLFLCGVFLLSSHGISAFEIENFKSGSACTDNQTFGWICHNSKDIYVTGQSKCKWNGESKPCTWYGFEFDYSDNKNGTTIECTYQQSYSGSMGNPSEVTIKDADSGSYSFDLKEASGHFYNPQYIILNTRSKDEALLESHTICKVNNEKVFEFGFNIHFPISK</sequence>
<gene>
    <name evidence="2" type="ORF">C8D91_1679</name>
</gene>
<comment type="caution">
    <text evidence="2">The sequence shown here is derived from an EMBL/GenBank/DDBJ whole genome shotgun (WGS) entry which is preliminary data.</text>
</comment>
<evidence type="ECO:0000256" key="1">
    <source>
        <dbReference type="SAM" id="SignalP"/>
    </source>
</evidence>
<accession>A0A4V3DI49</accession>
<protein>
    <submittedName>
        <fullName evidence="2">Uncharacterized protein</fullName>
    </submittedName>
</protein>
<evidence type="ECO:0000313" key="2">
    <source>
        <dbReference type="EMBL" id="TDR20701.1"/>
    </source>
</evidence>
<keyword evidence="1" id="KW-0732">Signal</keyword>